<dbReference type="PROSITE" id="PS50089">
    <property type="entry name" value="ZF_RING_2"/>
    <property type="match status" value="1"/>
</dbReference>
<dbReference type="SUPFAM" id="SSF51735">
    <property type="entry name" value="NAD(P)-binding Rossmann-fold domains"/>
    <property type="match status" value="1"/>
</dbReference>
<evidence type="ECO:0000256" key="1">
    <source>
        <dbReference type="PROSITE-ProRule" id="PRU00175"/>
    </source>
</evidence>
<keyword evidence="1" id="KW-0863">Zinc-finger</keyword>
<evidence type="ECO:0000259" key="3">
    <source>
        <dbReference type="PROSITE" id="PS50089"/>
    </source>
</evidence>
<dbReference type="GO" id="GO:0070403">
    <property type="term" value="F:NAD+ binding"/>
    <property type="evidence" value="ECO:0007669"/>
    <property type="project" value="InterPro"/>
</dbReference>
<protein>
    <recommendedName>
        <fullName evidence="3">RING-type domain-containing protein</fullName>
    </recommendedName>
</protein>
<dbReference type="Pfam" id="PF13920">
    <property type="entry name" value="zf-C3HC4_3"/>
    <property type="match status" value="1"/>
</dbReference>
<gene>
    <name evidence="4" type="ORF">HERI1096_LOCUS3748</name>
</gene>
<dbReference type="SUPFAM" id="SSF57850">
    <property type="entry name" value="RING/U-box"/>
    <property type="match status" value="1"/>
</dbReference>
<name>A0A7S3AFH3_9EUKA</name>
<dbReference type="Gene3D" id="3.30.40.10">
    <property type="entry name" value="Zinc/RING finger domain, C3HC4 (zinc finger)"/>
    <property type="match status" value="1"/>
</dbReference>
<dbReference type="GO" id="GO:0016491">
    <property type="term" value="F:oxidoreductase activity"/>
    <property type="evidence" value="ECO:0007669"/>
    <property type="project" value="TreeGrafter"/>
</dbReference>
<dbReference type="InterPro" id="IPR013083">
    <property type="entry name" value="Znf_RING/FYVE/PHD"/>
</dbReference>
<sequence length="299" mass="32369">MDFARLRLGALEVGVVGCGRMGCAMAGELARRGCSVTMYDHTDFTRLRALQTLQASLTDHIDRGLLLPVDSAGIMGRVSVAETLEDAVARAKIIFEAVLDELPLKRELFGKMGACPDGKVKVLTTNTINLDVREIAQGTNVTVHGCRFLYPVWFIDEVELALGLGENGPSLKPLLESLGFKPSIYSGIRRRLGDAEIQAADEAQRKDVERRRRMTPAMSAPDGKPPDAGAQSTSGLPCSVCLDAPRSALLVPCGHTSTCMDCAKKLNPPICVECRQPIEKLLPWLPSAQQAWLRSTAQA</sequence>
<organism evidence="4">
    <name type="scientific">Haptolina ericina</name>
    <dbReference type="NCBI Taxonomy" id="156174"/>
    <lineage>
        <taxon>Eukaryota</taxon>
        <taxon>Haptista</taxon>
        <taxon>Haptophyta</taxon>
        <taxon>Prymnesiophyceae</taxon>
        <taxon>Prymnesiales</taxon>
        <taxon>Prymnesiaceae</taxon>
        <taxon>Haptolina</taxon>
    </lineage>
</organism>
<keyword evidence="1" id="KW-0479">Metal-binding</keyword>
<dbReference type="PANTHER" id="PTHR48075">
    <property type="entry name" value="3-HYDROXYACYL-COA DEHYDROGENASE FAMILY PROTEIN"/>
    <property type="match status" value="1"/>
</dbReference>
<proteinExistence type="predicted"/>
<dbReference type="GO" id="GO:0008270">
    <property type="term" value="F:zinc ion binding"/>
    <property type="evidence" value="ECO:0007669"/>
    <property type="project" value="UniProtKB-KW"/>
</dbReference>
<dbReference type="AlphaFoldDB" id="A0A7S3AFH3"/>
<dbReference type="InterPro" id="IPR036291">
    <property type="entry name" value="NAD(P)-bd_dom_sf"/>
</dbReference>
<evidence type="ECO:0000313" key="4">
    <source>
        <dbReference type="EMBL" id="CAE0103090.1"/>
    </source>
</evidence>
<evidence type="ECO:0000256" key="2">
    <source>
        <dbReference type="SAM" id="MobiDB-lite"/>
    </source>
</evidence>
<dbReference type="PANTHER" id="PTHR48075:SF5">
    <property type="entry name" value="3-HYDROXYBUTYRYL-COA DEHYDROGENASE"/>
    <property type="match status" value="1"/>
</dbReference>
<dbReference type="Pfam" id="PF02737">
    <property type="entry name" value="3HCDH_N"/>
    <property type="match status" value="1"/>
</dbReference>
<feature type="region of interest" description="Disordered" evidence="2">
    <location>
        <begin position="200"/>
        <end position="231"/>
    </location>
</feature>
<dbReference type="Gene3D" id="3.40.50.720">
    <property type="entry name" value="NAD(P)-binding Rossmann-like Domain"/>
    <property type="match status" value="1"/>
</dbReference>
<feature type="domain" description="RING-type" evidence="3">
    <location>
        <begin position="238"/>
        <end position="275"/>
    </location>
</feature>
<dbReference type="GO" id="GO:0006631">
    <property type="term" value="P:fatty acid metabolic process"/>
    <property type="evidence" value="ECO:0007669"/>
    <property type="project" value="InterPro"/>
</dbReference>
<reference evidence="4" key="1">
    <citation type="submission" date="2021-01" db="EMBL/GenBank/DDBJ databases">
        <authorList>
            <person name="Corre E."/>
            <person name="Pelletier E."/>
            <person name="Niang G."/>
            <person name="Scheremetjew M."/>
            <person name="Finn R."/>
            <person name="Kale V."/>
            <person name="Holt S."/>
            <person name="Cochrane G."/>
            <person name="Meng A."/>
            <person name="Brown T."/>
            <person name="Cohen L."/>
        </authorList>
    </citation>
    <scope>NUCLEOTIDE SEQUENCE</scope>
    <source>
        <strain evidence="4">CCMP281</strain>
    </source>
</reference>
<keyword evidence="1" id="KW-0862">Zinc</keyword>
<dbReference type="InterPro" id="IPR001841">
    <property type="entry name" value="Znf_RING"/>
</dbReference>
<dbReference type="EMBL" id="HBHX01006795">
    <property type="protein sequence ID" value="CAE0103090.1"/>
    <property type="molecule type" value="Transcribed_RNA"/>
</dbReference>
<accession>A0A7S3AFH3</accession>
<dbReference type="InterPro" id="IPR006176">
    <property type="entry name" value="3-OHacyl-CoA_DH_NAD-bd"/>
</dbReference>